<feature type="compositionally biased region" description="Low complexity" evidence="1">
    <location>
        <begin position="875"/>
        <end position="902"/>
    </location>
</feature>
<feature type="region of interest" description="Disordered" evidence="1">
    <location>
        <begin position="1114"/>
        <end position="1170"/>
    </location>
</feature>
<feature type="compositionally biased region" description="Low complexity" evidence="1">
    <location>
        <begin position="532"/>
        <end position="544"/>
    </location>
</feature>
<dbReference type="EMBL" id="CAJHJG010004512">
    <property type="protein sequence ID" value="CAD6941651.1"/>
    <property type="molecule type" value="Genomic_DNA"/>
</dbReference>
<feature type="region of interest" description="Disordered" evidence="1">
    <location>
        <begin position="873"/>
        <end position="945"/>
    </location>
</feature>
<feature type="compositionally biased region" description="Low complexity" evidence="1">
    <location>
        <begin position="911"/>
        <end position="933"/>
    </location>
</feature>
<dbReference type="Proteomes" id="UP000077671">
    <property type="component" value="Unassembled WGS sequence"/>
</dbReference>
<gene>
    <name evidence="3" type="ORF">A4X03_0g6694</name>
    <name evidence="2" type="ORF">JKIAZH3_G4214</name>
</gene>
<feature type="compositionally biased region" description="Basic residues" evidence="1">
    <location>
        <begin position="257"/>
        <end position="267"/>
    </location>
</feature>
<feature type="compositionally biased region" description="Polar residues" evidence="1">
    <location>
        <begin position="635"/>
        <end position="652"/>
    </location>
</feature>
<feature type="compositionally biased region" description="Polar residues" evidence="1">
    <location>
        <begin position="149"/>
        <end position="158"/>
    </location>
</feature>
<feature type="region of interest" description="Disordered" evidence="1">
    <location>
        <begin position="333"/>
        <end position="374"/>
    </location>
</feature>
<proteinExistence type="predicted"/>
<feature type="compositionally biased region" description="Polar residues" evidence="1">
    <location>
        <begin position="125"/>
        <end position="139"/>
    </location>
</feature>
<protein>
    <submittedName>
        <fullName evidence="3">Uncharacterized protein</fullName>
    </submittedName>
</protein>
<reference evidence="2" key="3">
    <citation type="submission" date="2020-10" db="EMBL/GenBank/DDBJ databases">
        <authorList>
            <person name="Sedaghatjoo S."/>
        </authorList>
    </citation>
    <scope>NUCLEOTIDE SEQUENCE</scope>
    <source>
        <strain evidence="2">AZH3</strain>
    </source>
</reference>
<dbReference type="Proteomes" id="UP000836402">
    <property type="component" value="Unassembled WGS sequence"/>
</dbReference>
<feature type="region of interest" description="Disordered" evidence="1">
    <location>
        <begin position="532"/>
        <end position="563"/>
    </location>
</feature>
<evidence type="ECO:0000256" key="1">
    <source>
        <dbReference type="SAM" id="MobiDB-lite"/>
    </source>
</evidence>
<reference evidence="3" key="2">
    <citation type="journal article" date="2019" name="IMA Fungus">
        <title>Genome sequencing and comparison of five Tilletia species to identify candidate genes for the detection of regulated species infecting wheat.</title>
        <authorList>
            <person name="Nguyen H.D.T."/>
            <person name="Sultana T."/>
            <person name="Kesanakurti P."/>
            <person name="Hambleton S."/>
        </authorList>
    </citation>
    <scope>NUCLEOTIDE SEQUENCE</scope>
    <source>
        <strain evidence="3">DAOMC 238032</strain>
    </source>
</reference>
<name>A0A177U1L5_9BASI</name>
<comment type="caution">
    <text evidence="3">The sequence shown here is derived from an EMBL/GenBank/DDBJ whole genome shotgun (WGS) entry which is preliminary data.</text>
</comment>
<evidence type="ECO:0000313" key="4">
    <source>
        <dbReference type="Proteomes" id="UP000077671"/>
    </source>
</evidence>
<keyword evidence="5" id="KW-1185">Reference proteome</keyword>
<evidence type="ECO:0000313" key="2">
    <source>
        <dbReference type="EMBL" id="CAD6941651.1"/>
    </source>
</evidence>
<evidence type="ECO:0000313" key="5">
    <source>
        <dbReference type="Proteomes" id="UP000836402"/>
    </source>
</evidence>
<feature type="region of interest" description="Disordered" evidence="1">
    <location>
        <begin position="100"/>
        <end position="180"/>
    </location>
</feature>
<reference evidence="3" key="1">
    <citation type="submission" date="2016-04" db="EMBL/GenBank/DDBJ databases">
        <authorList>
            <person name="Nguyen H.D."/>
            <person name="Kesanakurti P."/>
            <person name="Cullis J."/>
            <person name="Levesque C.A."/>
            <person name="Hambleton S."/>
        </authorList>
    </citation>
    <scope>NUCLEOTIDE SEQUENCE</scope>
    <source>
        <strain evidence="3">DAOMC 238032</strain>
    </source>
</reference>
<sequence length="1437" mass="153035">MASTSSAPTPVGPGARFYRTASISPPDCSELLLRASRLPSIMSTTMSLSDYDQAGRATYQDSSRRQSQAESISTLWSSADVPLFFDNRPSLSAISEHKSGLDAPISLGPAGAECSEDAREMLSEPVSSPAMTSDSTPRSSFDPIPGFPGSNTSPNSFAASRYGRKHSQESPRRRPPPLQLQSSSAFQTFNIQPPPIPASLSQGSQLTMVPGVAQEGVQSSNAQYATVPSPRTTTTPLSSAGSQDRARLAGAQQPVLRQRRSSLRKKGSTTAISKPDQPVPSVLSPASRHPLYARANQFFQADYSLASPVTGVPSSSLPMAGHSVSAPPSAAFAEIPLPQPTSRKSSLSSEALSLSRENSMPGSLSHTSSSSGMSSMCFMSSEDGQAYSPGRGSFGIAPQLLPPGNEMYAAATYGQKHSQVKGLYPKAANMKGAEGPPRAGQMYAVLPPTPQRIYNSQQTSPSFAPMSTTSSRHRMTGSSSSRLPLISTHHLGPAMNECTPMMQSLMALPTPVPSFSEASESFSTALSASESLSWSNNSPSMSPTQPISQERPEKSALRQRTASASRLLHAASMKLLRSDPDVPPLPLPKNFPKGQRPSTATTDGCNLRPRARTVGDQNRPISLQPAPRIPDKLSSDSIGSNGLTRSPQGSLIPLSTMTSSSAAGKTPLGFRPKSKGGWASHLSGGLTLHIDQDSQRSVQINLSYLSYDPFGGSDALVPVNVEGVGRPSTPKRSSRFPKADEDDQTGILEFGPMHGVDEGWVFQSSSGTSAAPMLRHLTVGPELKADILTRQAKLNLCTDGVHEVFGSEKKGKLGWRFMYRVEPCLGGSGRSVASGEKILRPLKFLCSATLLDPSRAQKSRLINLVRKQVNANLESTPVRSPGSSSSMSEAANTTSASTMASPLSASAWPNSIQQQHSQQSQQYSQQHSTQILQSATGLPSSVTHSLRTQHSPYSLAFSGSTASLASPLPSPSLLRSAVQRLDPTHVTVPANLPAGVVPFKLIRPLRNKASTSSFKSIQALAVVPEKDNSALVLSRHNQPQMPSDLHSNLITRNMPTTLPVLRTVEITPTQPDIKPGVHSFGEKNQVVHDGLRSSPMQQSNSRSRADHSVERFCPEKFSDVSHQERRRTRAHTSGETKVKRPMTASELIKRQWETQQRDDEPPKSSSSWDAVLKSEPHQPANVPVIHGATTSSVNLSSGAQTTSTGSSAEFTVYTPEFFGAGSDRQRSRTLGASGNRAFARPSTAQPLGRDAAPPLPHFATDRSSVLPPFSQSTAARRDPWHNMPSTAQAQFPPPHAAAMFGGWTRPVADGQQKGGAYPSVEEDDCSLPYLNDDESGSSEASNGDAMHSSLQMSAAGALLRKMPTTVIQPPRIGSAPVPPKRNARRPRTAQTLVGAGLPGSQHGIPHYGAAPNTPSQLRNASFGVAPLVNFSPERVLA</sequence>
<feature type="region of interest" description="Disordered" evidence="1">
    <location>
        <begin position="1222"/>
        <end position="1250"/>
    </location>
</feature>
<feature type="compositionally biased region" description="Low complexity" evidence="1">
    <location>
        <begin position="226"/>
        <end position="239"/>
    </location>
</feature>
<accession>A0A177U1L5</accession>
<organism evidence="3 4">
    <name type="scientific">Tilletia caries</name>
    <name type="common">wheat bunt fungus</name>
    <dbReference type="NCBI Taxonomy" id="13290"/>
    <lineage>
        <taxon>Eukaryota</taxon>
        <taxon>Fungi</taxon>
        <taxon>Dikarya</taxon>
        <taxon>Basidiomycota</taxon>
        <taxon>Ustilaginomycotina</taxon>
        <taxon>Exobasidiomycetes</taxon>
        <taxon>Tilletiales</taxon>
        <taxon>Tilletiaceae</taxon>
        <taxon>Tilletia</taxon>
    </lineage>
</organism>
<feature type="region of interest" description="Disordered" evidence="1">
    <location>
        <begin position="221"/>
        <end position="285"/>
    </location>
</feature>
<feature type="compositionally biased region" description="Basic and acidic residues" evidence="1">
    <location>
        <begin position="1147"/>
        <end position="1162"/>
    </location>
</feature>
<feature type="compositionally biased region" description="Low complexity" evidence="1">
    <location>
        <begin position="342"/>
        <end position="374"/>
    </location>
</feature>
<feature type="region of interest" description="Disordered" evidence="1">
    <location>
        <begin position="1"/>
        <end position="22"/>
    </location>
</feature>
<feature type="region of interest" description="Disordered" evidence="1">
    <location>
        <begin position="577"/>
        <end position="652"/>
    </location>
</feature>
<feature type="region of interest" description="Disordered" evidence="1">
    <location>
        <begin position="458"/>
        <end position="484"/>
    </location>
</feature>
<feature type="region of interest" description="Disordered" evidence="1">
    <location>
        <begin position="724"/>
        <end position="743"/>
    </location>
</feature>
<evidence type="ECO:0000313" key="3">
    <source>
        <dbReference type="EMBL" id="KAE8248874.1"/>
    </source>
</evidence>
<feature type="compositionally biased region" description="Polar residues" evidence="1">
    <location>
        <begin position="934"/>
        <end position="945"/>
    </location>
</feature>
<dbReference type="EMBL" id="LWDD02001356">
    <property type="protein sequence ID" value="KAE8248874.1"/>
    <property type="molecule type" value="Genomic_DNA"/>
</dbReference>
<feature type="compositionally biased region" description="Basic and acidic residues" evidence="1">
    <location>
        <begin position="1114"/>
        <end position="1123"/>
    </location>
</feature>